<feature type="signal peptide" evidence="1">
    <location>
        <begin position="1"/>
        <end position="19"/>
    </location>
</feature>
<protein>
    <submittedName>
        <fullName evidence="2">DUF4249 domain-containing protein</fullName>
    </submittedName>
</protein>
<evidence type="ECO:0000256" key="1">
    <source>
        <dbReference type="SAM" id="SignalP"/>
    </source>
</evidence>
<dbReference type="InterPro" id="IPR025345">
    <property type="entry name" value="DUF4249"/>
</dbReference>
<name>A0ABU9LRN1_9BACT</name>
<dbReference type="Proteomes" id="UP001479606">
    <property type="component" value="Unassembled WGS sequence"/>
</dbReference>
<sequence>MRASSFFTPLGLLWGLLLAGCTDPYLPEAVQNPPSYLVVDGYINSKGNSTIRLTRTYAIGAKTAPPVEAKATVYIEEEGGPRYLLTESPAGTYTSTPRTLNPARNYRLHISTQGGKEYQSGFEAVHNTPRIDDFSWRPTTDGLKLYVSAHDASSSTHFYRWDYEETWESIPVLIPTLEYRNFDRTPPGGLFPITVRFPQICWGNEKSPDIKLVNTSRLSQDAVHDYVVRTLPTTSSRLRHTYSILISQFAQSEAEYRYWELMKKNTENIGTLFDPQPVQLTGNVTCLNDNAALAMGFVGVHSVEQQRLFIRRSQLPFDWKISSGYDNCVPDTVKKPILYQAYFGTPDNIPLAYVPSGVLGIDRSCVDCRLYGSTVKPSFWP</sequence>
<dbReference type="RefSeq" id="WP_342296165.1">
    <property type="nucleotide sequence ID" value="NZ_JBCEVZ010000005.1"/>
</dbReference>
<evidence type="ECO:0000313" key="3">
    <source>
        <dbReference type="Proteomes" id="UP001479606"/>
    </source>
</evidence>
<reference evidence="2 3" key="1">
    <citation type="journal article" date="2018" name="Arch. Microbiol.">
        <title>Hymenobacter segetis sp. nov., isolated from soil.</title>
        <authorList>
            <person name="Ten L.N."/>
            <person name="Lim S.J."/>
            <person name="Kim B.O."/>
            <person name="Kang I.K."/>
            <person name="Jung H.Y."/>
        </authorList>
    </citation>
    <scope>NUCLEOTIDE SEQUENCE [LARGE SCALE GENOMIC DNA]</scope>
    <source>
        <strain evidence="2 3">S7-3-11</strain>
    </source>
</reference>
<keyword evidence="3" id="KW-1185">Reference proteome</keyword>
<comment type="caution">
    <text evidence="2">The sequence shown here is derived from an EMBL/GenBank/DDBJ whole genome shotgun (WGS) entry which is preliminary data.</text>
</comment>
<dbReference type="EMBL" id="JBCEVZ010000005">
    <property type="protein sequence ID" value="MEL5993342.1"/>
    <property type="molecule type" value="Genomic_DNA"/>
</dbReference>
<dbReference type="PROSITE" id="PS51257">
    <property type="entry name" value="PROKAR_LIPOPROTEIN"/>
    <property type="match status" value="1"/>
</dbReference>
<evidence type="ECO:0000313" key="2">
    <source>
        <dbReference type="EMBL" id="MEL5993342.1"/>
    </source>
</evidence>
<proteinExistence type="predicted"/>
<feature type="chain" id="PRO_5047064073" evidence="1">
    <location>
        <begin position="20"/>
        <end position="381"/>
    </location>
</feature>
<keyword evidence="1" id="KW-0732">Signal</keyword>
<gene>
    <name evidence="2" type="ORF">AAFH49_03925</name>
</gene>
<organism evidence="2 3">
    <name type="scientific">Hymenobacter segetis</name>
    <dbReference type="NCBI Taxonomy" id="2025509"/>
    <lineage>
        <taxon>Bacteria</taxon>
        <taxon>Pseudomonadati</taxon>
        <taxon>Bacteroidota</taxon>
        <taxon>Cytophagia</taxon>
        <taxon>Cytophagales</taxon>
        <taxon>Hymenobacteraceae</taxon>
        <taxon>Hymenobacter</taxon>
    </lineage>
</organism>
<accession>A0ABU9LRN1</accession>
<dbReference type="Pfam" id="PF14054">
    <property type="entry name" value="DUF4249"/>
    <property type="match status" value="1"/>
</dbReference>